<comment type="subcellular location">
    <subcellularLocation>
        <location evidence="1">Cell membrane</location>
        <topology evidence="1">Single-pass membrane protein</topology>
    </subcellularLocation>
</comment>
<evidence type="ECO:0000259" key="7">
    <source>
        <dbReference type="PROSITE" id="PS01031"/>
    </source>
</evidence>
<evidence type="ECO:0000256" key="4">
    <source>
        <dbReference type="PROSITE-ProRule" id="PRU00285"/>
    </source>
</evidence>
<dbReference type="AlphaFoldDB" id="A0AAE1MEL9"/>
<evidence type="ECO:0000256" key="3">
    <source>
        <dbReference type="ARBA" id="ARBA00022821"/>
    </source>
</evidence>
<evidence type="ECO:0000313" key="9">
    <source>
        <dbReference type="Proteomes" id="UP001293593"/>
    </source>
</evidence>
<dbReference type="Pfam" id="PF00011">
    <property type="entry name" value="HSP20"/>
    <property type="match status" value="1"/>
</dbReference>
<gene>
    <name evidence="8" type="ORF">QN277_006794</name>
</gene>
<keyword evidence="2" id="KW-0472">Membrane</keyword>
<evidence type="ECO:0000313" key="8">
    <source>
        <dbReference type="EMBL" id="KAK4257171.1"/>
    </source>
</evidence>
<dbReference type="GO" id="GO:0006952">
    <property type="term" value="P:defense response"/>
    <property type="evidence" value="ECO:0007669"/>
    <property type="project" value="UniProtKB-KW"/>
</dbReference>
<keyword evidence="3" id="KW-0611">Plant defense</keyword>
<comment type="similarity">
    <text evidence="4 5">Belongs to the small heat shock protein (HSP20) family.</text>
</comment>
<feature type="domain" description="SHSP" evidence="7">
    <location>
        <begin position="19"/>
        <end position="122"/>
    </location>
</feature>
<evidence type="ECO:0000256" key="6">
    <source>
        <dbReference type="SAM" id="MobiDB-lite"/>
    </source>
</evidence>
<dbReference type="GO" id="GO:0034605">
    <property type="term" value="P:cellular response to heat"/>
    <property type="evidence" value="ECO:0007669"/>
    <property type="project" value="TreeGrafter"/>
</dbReference>
<proteinExistence type="inferred from homology"/>
<name>A0AAE1MEL9_9FABA</name>
<feature type="region of interest" description="Disordered" evidence="6">
    <location>
        <begin position="134"/>
        <end position="170"/>
    </location>
</feature>
<dbReference type="PANTHER" id="PTHR43670:SF130">
    <property type="entry name" value="INACTIVE PROTEIN RESTRICTED TEV MOVEMENT 2-LIKE"/>
    <property type="match status" value="1"/>
</dbReference>
<dbReference type="PANTHER" id="PTHR43670">
    <property type="entry name" value="HEAT SHOCK PROTEIN 26"/>
    <property type="match status" value="1"/>
</dbReference>
<evidence type="ECO:0000256" key="2">
    <source>
        <dbReference type="ARBA" id="ARBA00022475"/>
    </source>
</evidence>
<feature type="compositionally biased region" description="Basic and acidic residues" evidence="6">
    <location>
        <begin position="134"/>
        <end position="167"/>
    </location>
</feature>
<dbReference type="EMBL" id="JAWXYG010000012">
    <property type="protein sequence ID" value="KAK4257171.1"/>
    <property type="molecule type" value="Genomic_DNA"/>
</dbReference>
<comment type="caution">
    <text evidence="8">The sequence shown here is derived from an EMBL/GenBank/DDBJ whole genome shotgun (WGS) entry which is preliminary data.</text>
</comment>
<dbReference type="GO" id="GO:0005886">
    <property type="term" value="C:plasma membrane"/>
    <property type="evidence" value="ECO:0007669"/>
    <property type="project" value="UniProtKB-SubCell"/>
</dbReference>
<dbReference type="InterPro" id="IPR002068">
    <property type="entry name" value="A-crystallin/Hsp20_dom"/>
</dbReference>
<keyword evidence="2" id="KW-1003">Cell membrane</keyword>
<evidence type="ECO:0000256" key="1">
    <source>
        <dbReference type="ARBA" id="ARBA00004162"/>
    </source>
</evidence>
<keyword evidence="9" id="KW-1185">Reference proteome</keyword>
<dbReference type="Proteomes" id="UP001293593">
    <property type="component" value="Unassembled WGS sequence"/>
</dbReference>
<dbReference type="SUPFAM" id="SSF49764">
    <property type="entry name" value="HSP20-like chaperones"/>
    <property type="match status" value="1"/>
</dbReference>
<dbReference type="Gene3D" id="2.60.40.790">
    <property type="match status" value="1"/>
</dbReference>
<sequence length="225" mass="25518">MASVRGGKRVGVRTSSRPPLVEQIVPNYGWTEDSSCHYLLVDLPGFKKEEVKLQVEGSGYITVRGERQVNEEKRVHFELVLPVPKDSDTDKIAGKFDSEILYVTIPKKAAQGNTETEPAEPENGSVSNVRRQEENFKHEQHSADDNQQRDHNRQDDRHMEEERKKETTQVAGFSQEFIRKWENEPTILSSAVKVLKQNKGIVITAVLAFTLGLLVSRKFQSSTVE</sequence>
<organism evidence="8 9">
    <name type="scientific">Acacia crassicarpa</name>
    <name type="common">northern wattle</name>
    <dbReference type="NCBI Taxonomy" id="499986"/>
    <lineage>
        <taxon>Eukaryota</taxon>
        <taxon>Viridiplantae</taxon>
        <taxon>Streptophyta</taxon>
        <taxon>Embryophyta</taxon>
        <taxon>Tracheophyta</taxon>
        <taxon>Spermatophyta</taxon>
        <taxon>Magnoliopsida</taxon>
        <taxon>eudicotyledons</taxon>
        <taxon>Gunneridae</taxon>
        <taxon>Pentapetalae</taxon>
        <taxon>rosids</taxon>
        <taxon>fabids</taxon>
        <taxon>Fabales</taxon>
        <taxon>Fabaceae</taxon>
        <taxon>Caesalpinioideae</taxon>
        <taxon>mimosoid clade</taxon>
        <taxon>Acacieae</taxon>
        <taxon>Acacia</taxon>
    </lineage>
</organism>
<dbReference type="CDD" id="cd06464">
    <property type="entry name" value="ACD_sHsps-like"/>
    <property type="match status" value="1"/>
</dbReference>
<accession>A0AAE1MEL9</accession>
<reference evidence="8" key="1">
    <citation type="submission" date="2023-10" db="EMBL/GenBank/DDBJ databases">
        <title>Chromosome-level genome of the transformable northern wattle, Acacia crassicarpa.</title>
        <authorList>
            <person name="Massaro I."/>
            <person name="Sinha N.R."/>
            <person name="Poethig S."/>
            <person name="Leichty A.R."/>
        </authorList>
    </citation>
    <scope>NUCLEOTIDE SEQUENCE</scope>
    <source>
        <strain evidence="8">Acra3RX</strain>
        <tissue evidence="8">Leaf</tissue>
    </source>
</reference>
<dbReference type="InterPro" id="IPR008978">
    <property type="entry name" value="HSP20-like_chaperone"/>
</dbReference>
<dbReference type="PROSITE" id="PS01031">
    <property type="entry name" value="SHSP"/>
    <property type="match status" value="1"/>
</dbReference>
<evidence type="ECO:0000256" key="5">
    <source>
        <dbReference type="RuleBase" id="RU003616"/>
    </source>
</evidence>
<protein>
    <recommendedName>
        <fullName evidence="7">SHSP domain-containing protein</fullName>
    </recommendedName>
</protein>